<dbReference type="EMBL" id="BAABHO010000016">
    <property type="protein sequence ID" value="GAA4788894.1"/>
    <property type="molecule type" value="Genomic_DNA"/>
</dbReference>
<proteinExistence type="predicted"/>
<accession>A0ABP9B0K0</accession>
<evidence type="ECO:0000313" key="2">
    <source>
        <dbReference type="Proteomes" id="UP001500928"/>
    </source>
</evidence>
<protein>
    <submittedName>
        <fullName evidence="1">Uncharacterized protein</fullName>
    </submittedName>
</protein>
<keyword evidence="2" id="KW-1185">Reference proteome</keyword>
<reference evidence="2" key="1">
    <citation type="journal article" date="2019" name="Int. J. Syst. Evol. Microbiol.">
        <title>The Global Catalogue of Microorganisms (GCM) 10K type strain sequencing project: providing services to taxonomists for standard genome sequencing and annotation.</title>
        <authorList>
            <consortium name="The Broad Institute Genomics Platform"/>
            <consortium name="The Broad Institute Genome Sequencing Center for Infectious Disease"/>
            <person name="Wu L."/>
            <person name="Ma J."/>
        </authorList>
    </citation>
    <scope>NUCLEOTIDE SEQUENCE [LARGE SCALE GENOMIC DNA]</scope>
    <source>
        <strain evidence="2">JCM 17979</strain>
    </source>
</reference>
<organism evidence="1 2">
    <name type="scientific">Actinomycetospora chlora</name>
    <dbReference type="NCBI Taxonomy" id="663608"/>
    <lineage>
        <taxon>Bacteria</taxon>
        <taxon>Bacillati</taxon>
        <taxon>Actinomycetota</taxon>
        <taxon>Actinomycetes</taxon>
        <taxon>Pseudonocardiales</taxon>
        <taxon>Pseudonocardiaceae</taxon>
        <taxon>Actinomycetospora</taxon>
    </lineage>
</organism>
<dbReference type="Proteomes" id="UP001500928">
    <property type="component" value="Unassembled WGS sequence"/>
</dbReference>
<gene>
    <name evidence="1" type="ORF">GCM10023200_24380</name>
</gene>
<name>A0ABP9B0K0_9PSEU</name>
<evidence type="ECO:0000313" key="1">
    <source>
        <dbReference type="EMBL" id="GAA4788894.1"/>
    </source>
</evidence>
<comment type="caution">
    <text evidence="1">The sequence shown here is derived from an EMBL/GenBank/DDBJ whole genome shotgun (WGS) entry which is preliminary data.</text>
</comment>
<sequence>MPTGLDLQTPDGDALGVDPVRVREFVRRTLETADPSSSPPAPQRAPVLVSAGAGLARPAAGPPPGAVVGSVGAVVSVTAPPPATGGTPPCVD</sequence>